<keyword evidence="2" id="KW-0813">Transport</keyword>
<feature type="domain" description="Leucine-binding protein" evidence="5">
    <location>
        <begin position="29"/>
        <end position="349"/>
    </location>
</feature>
<dbReference type="InterPro" id="IPR028082">
    <property type="entry name" value="Peripla_BP_I"/>
</dbReference>
<evidence type="ECO:0000256" key="3">
    <source>
        <dbReference type="ARBA" id="ARBA00022729"/>
    </source>
</evidence>
<evidence type="ECO:0000256" key="1">
    <source>
        <dbReference type="ARBA" id="ARBA00010062"/>
    </source>
</evidence>
<keyword evidence="7" id="KW-1185">Reference proteome</keyword>
<evidence type="ECO:0000256" key="2">
    <source>
        <dbReference type="ARBA" id="ARBA00022448"/>
    </source>
</evidence>
<dbReference type="PANTHER" id="PTHR30483">
    <property type="entry name" value="LEUCINE-SPECIFIC-BINDING PROTEIN"/>
    <property type="match status" value="1"/>
</dbReference>
<keyword evidence="4" id="KW-0029">Amino-acid transport</keyword>
<dbReference type="Proteomes" id="UP000323824">
    <property type="component" value="Chromosome"/>
</dbReference>
<dbReference type="OrthoDB" id="369860at2"/>
<dbReference type="EMBL" id="CP035807">
    <property type="protein sequence ID" value="QEN04167.1"/>
    <property type="molecule type" value="Genomic_DNA"/>
</dbReference>
<dbReference type="RefSeq" id="WP_149567418.1">
    <property type="nucleotide sequence ID" value="NZ_CP035807.1"/>
</dbReference>
<dbReference type="PANTHER" id="PTHR30483:SF6">
    <property type="entry name" value="PERIPLASMIC BINDING PROTEIN OF ABC TRANSPORTER FOR NATURAL AMINO ACIDS"/>
    <property type="match status" value="1"/>
</dbReference>
<comment type="similarity">
    <text evidence="1">Belongs to the leucine-binding protein family.</text>
</comment>
<accession>A0A5C1Q9M0</accession>
<gene>
    <name evidence="6" type="ORF">EW093_05430</name>
</gene>
<dbReference type="InterPro" id="IPR028081">
    <property type="entry name" value="Leu-bd"/>
</dbReference>
<dbReference type="KEGG" id="sper:EW093_05430"/>
<keyword evidence="3" id="KW-0732">Signal</keyword>
<proteinExistence type="inferred from homology"/>
<dbReference type="SUPFAM" id="SSF53822">
    <property type="entry name" value="Periplasmic binding protein-like I"/>
    <property type="match status" value="1"/>
</dbReference>
<dbReference type="GO" id="GO:0006865">
    <property type="term" value="P:amino acid transport"/>
    <property type="evidence" value="ECO:0007669"/>
    <property type="project" value="UniProtKB-KW"/>
</dbReference>
<dbReference type="InterPro" id="IPR000709">
    <property type="entry name" value="Leu_Ile_Val-bd"/>
</dbReference>
<sequence>MNRVIKFFILAVFIVILLLILVNSNKSSTIKVGFISNFSTEYSEVGVQGRNGALLAIDEINSKGGIKGKKLELITGNSEDSIEKTKKVVKDLISNDISVLLGPLISKMGSSVIDGTKGSNILVISPSVKSDNFSNIDDNFIMLNDTTYKEGRSLSNAIINRGDKRVALLWSSDNSPYTSGVIKGIKKGLLTKGIVPVIEYEISEVENHILLVNNLIKEKIDSVSIIARGDIVAEITQICYRVGFKPNFYSSEWSKTSMVLTHGGRSVEGMIIYDKLNYTYKNIPMVNFVNTFKSHFFSDPTTTAILSYDAVMLFYEAMLETNLDHALNKLKDVITSGRSFNGLIQDYSFNEFGDVVRSGENLFIIEDGNFVYYDLFFE</sequence>
<evidence type="ECO:0000259" key="5">
    <source>
        <dbReference type="Pfam" id="PF13458"/>
    </source>
</evidence>
<reference evidence="6 7" key="2">
    <citation type="submission" date="2019-09" db="EMBL/GenBank/DDBJ databases">
        <title>Complete Genome Sequence and Methylome Analysis of free living Spirochaetas.</title>
        <authorList>
            <person name="Leshcheva N."/>
            <person name="Mikheeva N."/>
        </authorList>
    </citation>
    <scope>NUCLEOTIDE SEQUENCE [LARGE SCALE GENOMIC DNA]</scope>
    <source>
        <strain evidence="6 7">P</strain>
    </source>
</reference>
<dbReference type="Pfam" id="PF13458">
    <property type="entry name" value="Peripla_BP_6"/>
    <property type="match status" value="1"/>
</dbReference>
<evidence type="ECO:0000313" key="7">
    <source>
        <dbReference type="Proteomes" id="UP000323824"/>
    </source>
</evidence>
<dbReference type="Gene3D" id="3.40.50.2300">
    <property type="match status" value="2"/>
</dbReference>
<dbReference type="InterPro" id="IPR051010">
    <property type="entry name" value="BCAA_transport"/>
</dbReference>
<evidence type="ECO:0000256" key="4">
    <source>
        <dbReference type="ARBA" id="ARBA00022970"/>
    </source>
</evidence>
<organism evidence="6 7">
    <name type="scientific">Thiospirochaeta perfilievii</name>
    <dbReference type="NCBI Taxonomy" id="252967"/>
    <lineage>
        <taxon>Bacteria</taxon>
        <taxon>Pseudomonadati</taxon>
        <taxon>Spirochaetota</taxon>
        <taxon>Spirochaetia</taxon>
        <taxon>Spirochaetales</taxon>
        <taxon>Spirochaetaceae</taxon>
        <taxon>Thiospirochaeta</taxon>
    </lineage>
</organism>
<protein>
    <submittedName>
        <fullName evidence="6">Amino acid ABC transporter substrate-binding protein</fullName>
    </submittedName>
</protein>
<name>A0A5C1Q9M0_9SPIO</name>
<reference evidence="6 7" key="1">
    <citation type="submission" date="2019-02" db="EMBL/GenBank/DDBJ databases">
        <authorList>
            <person name="Fomenkov A."/>
            <person name="Dubinina G."/>
            <person name="Grabovich M."/>
            <person name="Vincze T."/>
            <person name="Roberts R.J."/>
        </authorList>
    </citation>
    <scope>NUCLEOTIDE SEQUENCE [LARGE SCALE GENOMIC DNA]</scope>
    <source>
        <strain evidence="6 7">P</strain>
    </source>
</reference>
<evidence type="ECO:0000313" key="6">
    <source>
        <dbReference type="EMBL" id="QEN04167.1"/>
    </source>
</evidence>
<dbReference type="PRINTS" id="PR00337">
    <property type="entry name" value="LEUILEVALBP"/>
</dbReference>
<dbReference type="AlphaFoldDB" id="A0A5C1Q9M0"/>